<dbReference type="InterPro" id="IPR010730">
    <property type="entry name" value="HET"/>
</dbReference>
<dbReference type="PANTHER" id="PTHR33112:SF16">
    <property type="entry name" value="HETEROKARYON INCOMPATIBILITY DOMAIN-CONTAINING PROTEIN"/>
    <property type="match status" value="1"/>
</dbReference>
<gene>
    <name evidence="2" type="ORF">K491DRAFT_697870</name>
</gene>
<keyword evidence="3" id="KW-1185">Reference proteome</keyword>
<proteinExistence type="predicted"/>
<reference evidence="2" key="1">
    <citation type="journal article" date="2020" name="Stud. Mycol.">
        <title>101 Dothideomycetes genomes: a test case for predicting lifestyles and emergence of pathogens.</title>
        <authorList>
            <person name="Haridas S."/>
            <person name="Albert R."/>
            <person name="Binder M."/>
            <person name="Bloem J."/>
            <person name="Labutti K."/>
            <person name="Salamov A."/>
            <person name="Andreopoulos B."/>
            <person name="Baker S."/>
            <person name="Barry K."/>
            <person name="Bills G."/>
            <person name="Bluhm B."/>
            <person name="Cannon C."/>
            <person name="Castanera R."/>
            <person name="Culley D."/>
            <person name="Daum C."/>
            <person name="Ezra D."/>
            <person name="Gonzalez J."/>
            <person name="Henrissat B."/>
            <person name="Kuo A."/>
            <person name="Liang C."/>
            <person name="Lipzen A."/>
            <person name="Lutzoni F."/>
            <person name="Magnuson J."/>
            <person name="Mondo S."/>
            <person name="Nolan M."/>
            <person name="Ohm R."/>
            <person name="Pangilinan J."/>
            <person name="Park H.-J."/>
            <person name="Ramirez L."/>
            <person name="Alfaro M."/>
            <person name="Sun H."/>
            <person name="Tritt A."/>
            <person name="Yoshinaga Y."/>
            <person name="Zwiers L.-H."/>
            <person name="Turgeon B."/>
            <person name="Goodwin S."/>
            <person name="Spatafora J."/>
            <person name="Crous P."/>
            <person name="Grigoriev I."/>
        </authorList>
    </citation>
    <scope>NUCLEOTIDE SEQUENCE</scope>
    <source>
        <strain evidence="2">CBS 122681</strain>
    </source>
</reference>
<accession>A0A6A6SQD7</accession>
<sequence>MRICDRCDDIVRTSKTGIVSWSVSRSDLLQGRSGRCQFCILFLKTLDEFFSGLEPSKKVSICRTDGDRSFRIICQNLKIHEDARTLDVYAPIGKEISCWPTLPCAPELPTPFVSEGAFSIMKGYLTTCLVDHIQTCGVARARRLPTRLLNVKSGRVTIVETPIGTQYAALSYCWGGRQSLTLIESSKDQLYAGVTVEDLPAVIQDAARVTRELGLEWLWVDALCIFQDSADDWEYESSNMADYYSGALVTIAASYSSNVNEPLLKMEGNNALCRPVDFPFRCPEEGVKTVRVRRRVFGSINSGALRTRAWTLQETALSTRILHFTPTEVVWECRTKHDPEHDPRDYFGVMQEYNDKTLRPPAYDIWCYMVREYSTRALTNPSDKLPAISALASGLAEIYTSTSTNKQSYLSGLWREHLPLHLMWRTCNDPSRARSEFTKTRSWLPISLSRTPATEENQIPGYDPRIPSWSWASLPFAVLYPHIANRNHYKELYEKRKILVDIEAAECELHTTHNPYGAIKNGWIILSGPCLTVQLYAERTNNTLRYYAAHDRMPDDVNEVSGDTILVSSSQVPESQRRSSCPIQRSLSMHATRGLGLNETAQVLLVYRYDDETPVLYGLVLSAWQDKEQVYSRIGYIRFRKGKSSDWLRMAERKRLMLV</sequence>
<evidence type="ECO:0000313" key="3">
    <source>
        <dbReference type="Proteomes" id="UP000799324"/>
    </source>
</evidence>
<evidence type="ECO:0000259" key="1">
    <source>
        <dbReference type="Pfam" id="PF06985"/>
    </source>
</evidence>
<dbReference type="Proteomes" id="UP000799324">
    <property type="component" value="Unassembled WGS sequence"/>
</dbReference>
<name>A0A6A6SQD7_9PLEO</name>
<protein>
    <submittedName>
        <fullName evidence="2">HET-domain-containing protein</fullName>
    </submittedName>
</protein>
<dbReference type="EMBL" id="MU004481">
    <property type="protein sequence ID" value="KAF2649732.1"/>
    <property type="molecule type" value="Genomic_DNA"/>
</dbReference>
<dbReference type="AlphaFoldDB" id="A0A6A6SQD7"/>
<evidence type="ECO:0000313" key="2">
    <source>
        <dbReference type="EMBL" id="KAF2649732.1"/>
    </source>
</evidence>
<organism evidence="2 3">
    <name type="scientific">Lophiostoma macrostomum CBS 122681</name>
    <dbReference type="NCBI Taxonomy" id="1314788"/>
    <lineage>
        <taxon>Eukaryota</taxon>
        <taxon>Fungi</taxon>
        <taxon>Dikarya</taxon>
        <taxon>Ascomycota</taxon>
        <taxon>Pezizomycotina</taxon>
        <taxon>Dothideomycetes</taxon>
        <taxon>Pleosporomycetidae</taxon>
        <taxon>Pleosporales</taxon>
        <taxon>Lophiostomataceae</taxon>
        <taxon>Lophiostoma</taxon>
    </lineage>
</organism>
<dbReference type="PANTHER" id="PTHR33112">
    <property type="entry name" value="DOMAIN PROTEIN, PUTATIVE-RELATED"/>
    <property type="match status" value="1"/>
</dbReference>
<feature type="domain" description="Heterokaryon incompatibility" evidence="1">
    <location>
        <begin position="167"/>
        <end position="314"/>
    </location>
</feature>
<dbReference type="Pfam" id="PF06985">
    <property type="entry name" value="HET"/>
    <property type="match status" value="1"/>
</dbReference>
<dbReference type="OrthoDB" id="5362512at2759"/>